<dbReference type="CDD" id="cd05233">
    <property type="entry name" value="SDR_c"/>
    <property type="match status" value="1"/>
</dbReference>
<name>A0A4V4HKJ8_9ACTN</name>
<proteinExistence type="inferred from homology"/>
<evidence type="ECO:0000256" key="1">
    <source>
        <dbReference type="ARBA" id="ARBA00006484"/>
    </source>
</evidence>
<dbReference type="Pfam" id="PF00106">
    <property type="entry name" value="adh_short"/>
    <property type="match status" value="1"/>
</dbReference>
<dbReference type="InterPro" id="IPR002347">
    <property type="entry name" value="SDR_fam"/>
</dbReference>
<organism evidence="5 6">
    <name type="scientific">Nocardioides caeni</name>
    <dbReference type="NCBI Taxonomy" id="574700"/>
    <lineage>
        <taxon>Bacteria</taxon>
        <taxon>Bacillati</taxon>
        <taxon>Actinomycetota</taxon>
        <taxon>Actinomycetes</taxon>
        <taxon>Propionibacteriales</taxon>
        <taxon>Nocardioidaceae</taxon>
        <taxon>Nocardioides</taxon>
    </lineage>
</organism>
<dbReference type="PRINTS" id="PR00080">
    <property type="entry name" value="SDRFAMILY"/>
</dbReference>
<dbReference type="AlphaFoldDB" id="A0A4V4HKJ8"/>
<evidence type="ECO:0000313" key="5">
    <source>
        <dbReference type="EMBL" id="THV14656.1"/>
    </source>
</evidence>
<evidence type="ECO:0000256" key="3">
    <source>
        <dbReference type="ARBA" id="ARBA00023002"/>
    </source>
</evidence>
<accession>A0A4V4HKJ8</accession>
<dbReference type="Gene3D" id="3.40.50.720">
    <property type="entry name" value="NAD(P)-binding Rossmann-like Domain"/>
    <property type="match status" value="1"/>
</dbReference>
<keyword evidence="6" id="KW-1185">Reference proteome</keyword>
<dbReference type="EMBL" id="STGW01000004">
    <property type="protein sequence ID" value="THV14656.1"/>
    <property type="molecule type" value="Genomic_DNA"/>
</dbReference>
<dbReference type="InterPro" id="IPR036291">
    <property type="entry name" value="NAD(P)-bd_dom_sf"/>
</dbReference>
<gene>
    <name evidence="5" type="ORF">E9934_08325</name>
</gene>
<evidence type="ECO:0000313" key="6">
    <source>
        <dbReference type="Proteomes" id="UP000307087"/>
    </source>
</evidence>
<dbReference type="Proteomes" id="UP000307087">
    <property type="component" value="Unassembled WGS sequence"/>
</dbReference>
<dbReference type="PROSITE" id="PS00061">
    <property type="entry name" value="ADH_SHORT"/>
    <property type="match status" value="1"/>
</dbReference>
<evidence type="ECO:0000256" key="2">
    <source>
        <dbReference type="ARBA" id="ARBA00022857"/>
    </source>
</evidence>
<sequence>MTAPAVAVVTGAARGIGRALAEQLADRGHEVLLTDIDGAAAQAAADAIGRGAWAMAHDVRDAAGHRAVAEAATARGPLRVWVNNAGVLFAGEAWEHPDEQVDAIVDINVKGVLGGCRAAVGAMGESGGRILNVASISALTPVPGLALYAATKAAVLSFTTSLQGDLDHAGLPIRVRALCPDVVATAMVHDVEKDPGAALLFAGPKPLDERDVAAAGLALLDSRQLFRVVPRWRGAMVRAGDVLPAVGLKAVAAMRGMGDRAQAKR</sequence>
<dbReference type="PANTHER" id="PTHR43391">
    <property type="entry name" value="RETINOL DEHYDROGENASE-RELATED"/>
    <property type="match status" value="1"/>
</dbReference>
<comment type="caution">
    <text evidence="5">The sequence shown here is derived from an EMBL/GenBank/DDBJ whole genome shotgun (WGS) entry which is preliminary data.</text>
</comment>
<dbReference type="GO" id="GO:0016491">
    <property type="term" value="F:oxidoreductase activity"/>
    <property type="evidence" value="ECO:0007669"/>
    <property type="project" value="UniProtKB-KW"/>
</dbReference>
<evidence type="ECO:0000256" key="4">
    <source>
        <dbReference type="RuleBase" id="RU000363"/>
    </source>
</evidence>
<dbReference type="PRINTS" id="PR00081">
    <property type="entry name" value="GDHRDH"/>
</dbReference>
<reference evidence="5 6" key="1">
    <citation type="journal article" date="2009" name="Int. J. Syst. Evol. Microbiol.">
        <title>Nocardioides caeni sp. nov., isolated from wastewater.</title>
        <authorList>
            <person name="Yoon J.H."/>
            <person name="Kang S.J."/>
            <person name="Park S."/>
            <person name="Kim W."/>
            <person name="Oh T.K."/>
        </authorList>
    </citation>
    <scope>NUCLEOTIDE SEQUENCE [LARGE SCALE GENOMIC DNA]</scope>
    <source>
        <strain evidence="5 6">DSM 23134</strain>
    </source>
</reference>
<dbReference type="OrthoDB" id="9775296at2"/>
<keyword evidence="2" id="KW-0521">NADP</keyword>
<comment type="similarity">
    <text evidence="1 4">Belongs to the short-chain dehydrogenases/reductases (SDR) family.</text>
</comment>
<dbReference type="PANTHER" id="PTHR43391:SF14">
    <property type="entry name" value="DEHYDROGENASE_REDUCTASE SDR FAMILY PROTEIN 7-LIKE"/>
    <property type="match status" value="1"/>
</dbReference>
<dbReference type="SUPFAM" id="SSF51735">
    <property type="entry name" value="NAD(P)-binding Rossmann-fold domains"/>
    <property type="match status" value="1"/>
</dbReference>
<protein>
    <submittedName>
        <fullName evidence="5">SDR family oxidoreductase</fullName>
    </submittedName>
</protein>
<keyword evidence="3" id="KW-0560">Oxidoreductase</keyword>
<dbReference type="RefSeq" id="WP_136562419.1">
    <property type="nucleotide sequence ID" value="NZ_BAABLS010000003.1"/>
</dbReference>
<dbReference type="InterPro" id="IPR020904">
    <property type="entry name" value="Sc_DH/Rdtase_CS"/>
</dbReference>